<reference evidence="3 4" key="1">
    <citation type="submission" date="2016-08" db="EMBL/GenBank/DDBJ databases">
        <title>A Parts List for Fungal Cellulosomes Revealed by Comparative Genomics.</title>
        <authorList>
            <consortium name="DOE Joint Genome Institute"/>
            <person name="Haitjema C.H."/>
            <person name="Gilmore S.P."/>
            <person name="Henske J.K."/>
            <person name="Solomon K.V."/>
            <person name="De Groot R."/>
            <person name="Kuo A."/>
            <person name="Mondo S.J."/>
            <person name="Salamov A.A."/>
            <person name="Labutti K."/>
            <person name="Zhao Z."/>
            <person name="Chiniquy J."/>
            <person name="Barry K."/>
            <person name="Brewer H.M."/>
            <person name="Purvine S.O."/>
            <person name="Wright A.T."/>
            <person name="Boxma B."/>
            <person name="Van Alen T."/>
            <person name="Hackstein J.H."/>
            <person name="Baker S.E."/>
            <person name="Grigoriev I.V."/>
            <person name="O'Malley M.A."/>
        </authorList>
    </citation>
    <scope>NUCLEOTIDE SEQUENCE [LARGE SCALE GENOMIC DNA]</scope>
    <source>
        <strain evidence="3 4">S4</strain>
    </source>
</reference>
<sequence length="388" mass="44074">MNFKNLKLFLLIISTFILSTLSSPIISKRTNINEIKNLVNTKLFINNNLNNNNKANIEDFIDDLKDVFQNGMVNYIKLEQIFSDLFNITIVDPIENLIDSTNHKTFSVKKDGFYGELFEPENNRFPGKALILCTGSDGDFNMVRSLSKGLSNNGITVLGLGYFKVKGTPNVLTRIPLEYVEKAAKYLKSEGFEKIGMWGFSAGSVYALLSGVYFSDLLSLIVASSPGNYVFQGLGTLSFTQKKSAFSYKGKDIPYEPIGKIDVLKLIYLMIRDLEPNFLHVYEPGVTGASENHFIPVEKMKARLLIFSGEMDHCWPSDKASKAIMKRLKEKNYSYPYEHISCPYGGHVMTPFPTAMDIITKASRDYPEEEKKYRKQHLEKLLEAFEEW</sequence>
<evidence type="ECO:0000313" key="4">
    <source>
        <dbReference type="Proteomes" id="UP000193944"/>
    </source>
</evidence>
<protein>
    <recommendedName>
        <fullName evidence="2">BAAT/Acyl-CoA thioester hydrolase C-terminal domain-containing protein</fullName>
    </recommendedName>
</protein>
<comment type="caution">
    <text evidence="3">The sequence shown here is derived from an EMBL/GenBank/DDBJ whole genome shotgun (WGS) entry which is preliminary data.</text>
</comment>
<proteinExistence type="predicted"/>
<dbReference type="EMBL" id="MCFG01000347">
    <property type="protein sequence ID" value="ORX75606.1"/>
    <property type="molecule type" value="Genomic_DNA"/>
</dbReference>
<feature type="chain" id="PRO_5012643702" description="BAAT/Acyl-CoA thioester hydrolase C-terminal domain-containing protein" evidence="1">
    <location>
        <begin position="23"/>
        <end position="388"/>
    </location>
</feature>
<feature type="domain" description="BAAT/Acyl-CoA thioester hydrolase C-terminal" evidence="2">
    <location>
        <begin position="175"/>
        <end position="353"/>
    </location>
</feature>
<dbReference type="Pfam" id="PF08840">
    <property type="entry name" value="BAAT_C"/>
    <property type="match status" value="1"/>
</dbReference>
<dbReference type="InterPro" id="IPR029058">
    <property type="entry name" value="AB_hydrolase_fold"/>
</dbReference>
<accession>A0A1Y1WQR0</accession>
<dbReference type="GO" id="GO:0006631">
    <property type="term" value="P:fatty acid metabolic process"/>
    <property type="evidence" value="ECO:0007669"/>
    <property type="project" value="TreeGrafter"/>
</dbReference>
<dbReference type="PANTHER" id="PTHR10824">
    <property type="entry name" value="ACYL-COENZYME A THIOESTERASE-RELATED"/>
    <property type="match status" value="1"/>
</dbReference>
<dbReference type="SUPFAM" id="SSF53474">
    <property type="entry name" value="alpha/beta-Hydrolases"/>
    <property type="match status" value="1"/>
</dbReference>
<dbReference type="InterPro" id="IPR014940">
    <property type="entry name" value="BAAT_C"/>
</dbReference>
<dbReference type="AlphaFoldDB" id="A0A1Y1WQR0"/>
<name>A0A1Y1WQR0_9FUNG</name>
<dbReference type="Gene3D" id="3.40.50.1820">
    <property type="entry name" value="alpha/beta hydrolase"/>
    <property type="match status" value="1"/>
</dbReference>
<dbReference type="STRING" id="1754192.A0A1Y1WQR0"/>
<dbReference type="OrthoDB" id="6347013at2759"/>
<evidence type="ECO:0000313" key="3">
    <source>
        <dbReference type="EMBL" id="ORX75606.1"/>
    </source>
</evidence>
<keyword evidence="1" id="KW-0732">Signal</keyword>
<keyword evidence="4" id="KW-1185">Reference proteome</keyword>
<evidence type="ECO:0000256" key="1">
    <source>
        <dbReference type="SAM" id="SignalP"/>
    </source>
</evidence>
<organism evidence="3 4">
    <name type="scientific">Anaeromyces robustus</name>
    <dbReference type="NCBI Taxonomy" id="1754192"/>
    <lineage>
        <taxon>Eukaryota</taxon>
        <taxon>Fungi</taxon>
        <taxon>Fungi incertae sedis</taxon>
        <taxon>Chytridiomycota</taxon>
        <taxon>Chytridiomycota incertae sedis</taxon>
        <taxon>Neocallimastigomycetes</taxon>
        <taxon>Neocallimastigales</taxon>
        <taxon>Neocallimastigaceae</taxon>
        <taxon>Anaeromyces</taxon>
    </lineage>
</organism>
<dbReference type="Proteomes" id="UP000193944">
    <property type="component" value="Unassembled WGS sequence"/>
</dbReference>
<feature type="signal peptide" evidence="1">
    <location>
        <begin position="1"/>
        <end position="22"/>
    </location>
</feature>
<dbReference type="GO" id="GO:0047617">
    <property type="term" value="F:fatty acyl-CoA hydrolase activity"/>
    <property type="evidence" value="ECO:0007669"/>
    <property type="project" value="TreeGrafter"/>
</dbReference>
<evidence type="ECO:0000259" key="2">
    <source>
        <dbReference type="Pfam" id="PF08840"/>
    </source>
</evidence>
<dbReference type="GO" id="GO:0006637">
    <property type="term" value="P:acyl-CoA metabolic process"/>
    <property type="evidence" value="ECO:0007669"/>
    <property type="project" value="TreeGrafter"/>
</dbReference>
<dbReference type="PANTHER" id="PTHR10824:SF4">
    <property type="entry name" value="ACYL-COENZYME A THIOESTERASE 1-LIKE"/>
    <property type="match status" value="1"/>
</dbReference>
<gene>
    <name evidence="3" type="ORF">BCR32DRAFT_329729</name>
</gene>
<reference evidence="3 4" key="2">
    <citation type="submission" date="2016-08" db="EMBL/GenBank/DDBJ databases">
        <title>Pervasive Adenine N6-methylation of Active Genes in Fungi.</title>
        <authorList>
            <consortium name="DOE Joint Genome Institute"/>
            <person name="Mondo S.J."/>
            <person name="Dannebaum R.O."/>
            <person name="Kuo R.C."/>
            <person name="Labutti K."/>
            <person name="Haridas S."/>
            <person name="Kuo A."/>
            <person name="Salamov A."/>
            <person name="Ahrendt S.R."/>
            <person name="Lipzen A."/>
            <person name="Sullivan W."/>
            <person name="Andreopoulos W.B."/>
            <person name="Clum A."/>
            <person name="Lindquist E."/>
            <person name="Daum C."/>
            <person name="Ramamoorthy G.K."/>
            <person name="Gryganskyi A."/>
            <person name="Culley D."/>
            <person name="Magnuson J.K."/>
            <person name="James T.Y."/>
            <person name="O'Malley M.A."/>
            <person name="Stajich J.E."/>
            <person name="Spatafora J.W."/>
            <person name="Visel A."/>
            <person name="Grigoriev I.V."/>
        </authorList>
    </citation>
    <scope>NUCLEOTIDE SEQUENCE [LARGE SCALE GENOMIC DNA]</scope>
    <source>
        <strain evidence="3 4">S4</strain>
    </source>
</reference>